<reference evidence="3" key="1">
    <citation type="submission" date="2016-06" db="UniProtKB">
        <authorList>
            <consortium name="WormBaseParasite"/>
        </authorList>
    </citation>
    <scope>IDENTIFICATION</scope>
</reference>
<name>A0A183IM12_9BILA</name>
<protein>
    <submittedName>
        <fullName evidence="3">CRAL-TRIO domain-containing protein</fullName>
    </submittedName>
</protein>
<reference evidence="1 2" key="2">
    <citation type="submission" date="2018-11" db="EMBL/GenBank/DDBJ databases">
        <authorList>
            <consortium name="Pathogen Informatics"/>
        </authorList>
    </citation>
    <scope>NUCLEOTIDE SEQUENCE [LARGE SCALE GENOMIC DNA]</scope>
</reference>
<evidence type="ECO:0000313" key="2">
    <source>
        <dbReference type="Proteomes" id="UP000270296"/>
    </source>
</evidence>
<dbReference type="Proteomes" id="UP000270296">
    <property type="component" value="Unassembled WGS sequence"/>
</dbReference>
<evidence type="ECO:0000313" key="3">
    <source>
        <dbReference type="WBParaSite" id="SBAD_0000485401-mRNA-1"/>
    </source>
</evidence>
<keyword evidence="2" id="KW-1185">Reference proteome</keyword>
<evidence type="ECO:0000313" key="1">
    <source>
        <dbReference type="EMBL" id="VDP05090.1"/>
    </source>
</evidence>
<dbReference type="AlphaFoldDB" id="A0A183IM12"/>
<proteinExistence type="predicted"/>
<dbReference type="WBParaSite" id="SBAD_0000485401-mRNA-1">
    <property type="protein sequence ID" value="SBAD_0000485401-mRNA-1"/>
    <property type="gene ID" value="SBAD_0000485401"/>
</dbReference>
<accession>A0A183IM12</accession>
<dbReference type="EMBL" id="UZAM01008465">
    <property type="protein sequence ID" value="VDP05090.1"/>
    <property type="molecule type" value="Genomic_DNA"/>
</dbReference>
<organism evidence="3">
    <name type="scientific">Soboliphyme baturini</name>
    <dbReference type="NCBI Taxonomy" id="241478"/>
    <lineage>
        <taxon>Eukaryota</taxon>
        <taxon>Metazoa</taxon>
        <taxon>Ecdysozoa</taxon>
        <taxon>Nematoda</taxon>
        <taxon>Enoplea</taxon>
        <taxon>Dorylaimia</taxon>
        <taxon>Dioctophymatida</taxon>
        <taxon>Dioctophymatoidea</taxon>
        <taxon>Soboliphymatidae</taxon>
        <taxon>Soboliphyme</taxon>
    </lineage>
</organism>
<gene>
    <name evidence="1" type="ORF">SBAD_LOCUS4658</name>
</gene>
<dbReference type="OrthoDB" id="1723809at2759"/>
<sequence>MFSVSHQGSVMFNLNSLAVEDSVDSQADESMETFSTSAASSVGAAHRFGDVADVGYQRVAISSEDVGRVIFEDLRDASSSLITALNIRRKYIRRALMNFPNTLNCFLTGYYPEHMPRMTKVQAASGVTCNPHWRLLCNDGELCEYRLMHDKFRVMRLFAEWHVEHSYG</sequence>